<evidence type="ECO:0000259" key="4">
    <source>
        <dbReference type="Pfam" id="PF21075"/>
    </source>
</evidence>
<dbReference type="Pfam" id="PF21079">
    <property type="entry name" value="GDH_HM2"/>
    <property type="match status" value="1"/>
</dbReference>
<dbReference type="InterPro" id="IPR024727">
    <property type="entry name" value="NAD_Glu_DH_N_ACT1"/>
</dbReference>
<dbReference type="PANTHER" id="PTHR43403">
    <property type="entry name" value="NAD-SPECIFIC GLUTAMATE DEHYDROGENASE"/>
    <property type="match status" value="1"/>
</dbReference>
<accession>A0A7W9A3H4</accession>
<dbReference type="Pfam" id="PF21076">
    <property type="entry name" value="GDH_ACT2"/>
    <property type="match status" value="1"/>
</dbReference>
<dbReference type="InterPro" id="IPR049062">
    <property type="entry name" value="NAD_Glu_DH_ACT2"/>
</dbReference>
<dbReference type="PIRSF" id="PIRSF036761">
    <property type="entry name" value="GDH_Mll4104"/>
    <property type="match status" value="1"/>
</dbReference>
<evidence type="ECO:0000313" key="8">
    <source>
        <dbReference type="Proteomes" id="UP000548978"/>
    </source>
</evidence>
<reference evidence="7 8" key="1">
    <citation type="submission" date="2020-08" db="EMBL/GenBank/DDBJ databases">
        <title>Genomic Encyclopedia of Type Strains, Phase IV (KMG-IV): sequencing the most valuable type-strain genomes for metagenomic binning, comparative biology and taxonomic classification.</title>
        <authorList>
            <person name="Goeker M."/>
        </authorList>
    </citation>
    <scope>NUCLEOTIDE SEQUENCE [LARGE SCALE GENOMIC DNA]</scope>
    <source>
        <strain evidence="7 8">DSM 24448</strain>
    </source>
</reference>
<dbReference type="Pfam" id="PF21074">
    <property type="entry name" value="GDH_C"/>
    <property type="match status" value="1"/>
</dbReference>
<protein>
    <submittedName>
        <fullName evidence="7">Glutamate dehydrogenase</fullName>
        <ecNumber evidence="7">1.4.1.2</ecNumber>
    </submittedName>
</protein>
<feature type="domain" description="NAD-glutamate dehydrogenase ACT3" evidence="6">
    <location>
        <begin position="558"/>
        <end position="635"/>
    </location>
</feature>
<proteinExistence type="predicted"/>
<feature type="domain" description="NAD-glutamate dehydrogenase catalytic" evidence="2">
    <location>
        <begin position="738"/>
        <end position="1240"/>
    </location>
</feature>
<keyword evidence="8" id="KW-1185">Reference proteome</keyword>
<feature type="domain" description="NAD-glutamate dehydrogenase N-terminal ACT1" evidence="4">
    <location>
        <begin position="35"/>
        <end position="166"/>
    </location>
</feature>
<keyword evidence="1 7" id="KW-0560">Oxidoreductase</keyword>
<dbReference type="InterPro" id="IPR049059">
    <property type="entry name" value="NAD_Glu_DH_HM1"/>
</dbReference>
<dbReference type="Pfam" id="PF21075">
    <property type="entry name" value="GDH_ACT1"/>
    <property type="match status" value="1"/>
</dbReference>
<dbReference type="OrthoDB" id="9758052at2"/>
<sequence length="1639" mass="180157">MSRDAPSSTAPSLEILCKGFEKAAGEKADALVKGFLAEALEDYDSDETPEIALEDLAALLAEAWTTAAVRQAGEPARIQVGPLHGADGRTTAFDRILIVQDDRPFLVDSVMGELAETGVSVRAMFHPIADVTRDADGQRKAGAGQSRESVIIVVMDPLPQERRDCLGEGLAATLSDVASATADHGAMRELMAQSVAHLEAHPPGIDPEVVAETLAFLNWLNDDHFVFLGARDYDYPRSADGGYEAEAPLSQSGEGLGVLRDPERTVLRRANEPAVLTRQMKRQLDLSDPVTVAKANARSRVHRRAYMDYIGVKRFGTDGRPSGETRFVGLFTAEAYDRVASQVPLVRRKVENALKRAGKAGSGHSHKRLKNILENYPRDELFQITEDELLPIALGILHLYDRPRIRLFTRTDPFDRFISILAFIPRERFHASLRERIGRILARAWGGRLSAWYPQLSDAPLVRIHYIIGVTPGEHPTPDPVALEAEVAEAGRGWPERFEAALRAAGVDDVAVGPLSTRWTEAFGTAYRDRYTAAEAVIDLERFDQLNGTGERDGGEPIAVRAFRTTEDSPLQFRFKLYHRGNPVPLSDVLPVLADMGLKTLEEWGHAVRPQGDMPIHIHEFLLEDPRGEKLSFDSIKAPFESAVAAVWSGLTESDGLNRLVIELGIDWREAALIRTLARYRQQTGMDPSQAVQEEALYLYPEVARGLLELFRLKFDPDADEGDGRFDKVSGLNARLDGLLQAVKSLDHDRALRRLTNLVRATMRTNYYIRDEHGQPQPHISIKIASRELEDLPLPKPYREIFVWAPHIEGVHLRFGPVARGGLRWSDRREDFRTEVLGLVKAQQVKNAVIVPVGSKGCFYPKNLPQIVRAGGDRDAQQAEAIRAYKTFLSGMLDITDTIAADGTVVTPERVVRWEGDDPYLVVAADKGTATFSDIANGVSADYGFWLDDAFASGGSVGYDHKAMGITARGAWEAVKRHFREMGRDIQTEPFTAVGVGDMSGDVFGNGMLLSKQTRLLAAFDHRDIFLDPDPDPATSWAERSRLFDLPRSSWQDYDAKKISKGGGVFSRSEKSIPLTPEVRAMLDIEDEALDPQSLIRAILKAPAELLYLGGIGTYVKSVHETDAQVGDKTNDPLRVNAEDLRVKVVGEGANLGLTQAARIAFALKGRDEGGGRINTDAIDNSAGVDTSDHEVNIKILLGSAIMSSALKPADRNPLLAEMTEEVGLKVLAHNYDQTLALTLQADEGVGALDSQQGFMQVLGARGRLDRQVEGLPDDVRIAEMKAIGQALTRPEIAVLTAYSKIELFDEIVASTAPDDPFFRDTLAQYFPEPLGRFGGEMQSHRLRREIIATVLSNQIVNMAGATFPERLKRSAEVGAGPLVVAFAAARRIFRLDEAWDAVSALDLKVSSSAQISLYREISTVLRRQTFWLSRRAPLSGVTVDSLIETYRPIADALLSEGGDVLSRFEQGRLDDRVRGFIAQGIPEAMAREVALLRSQVAVADVGDLAREADWPAPCMARLYHQVGAAFDLDRLRFAAGQVPSADHFDRLAVRRLIQDFMVEQMVLTRAVARASDPKVGRSEATAEAAVDAWIGHRLEVVEAMRASVDEIEQSGQGWTFAKLTIANATIREVAASAGQGQP</sequence>
<organism evidence="7 8">
    <name type="scientific">Brevundimonas halotolerans</name>
    <dbReference type="NCBI Taxonomy" id="69670"/>
    <lineage>
        <taxon>Bacteria</taxon>
        <taxon>Pseudomonadati</taxon>
        <taxon>Pseudomonadota</taxon>
        <taxon>Alphaproteobacteria</taxon>
        <taxon>Caulobacterales</taxon>
        <taxon>Caulobacteraceae</taxon>
        <taxon>Brevundimonas</taxon>
    </lineage>
</organism>
<evidence type="ECO:0000259" key="2">
    <source>
        <dbReference type="Pfam" id="PF05088"/>
    </source>
</evidence>
<evidence type="ECO:0000256" key="1">
    <source>
        <dbReference type="ARBA" id="ARBA00023002"/>
    </source>
</evidence>
<dbReference type="GO" id="GO:0004352">
    <property type="term" value="F:glutamate dehydrogenase (NAD+) activity"/>
    <property type="evidence" value="ECO:0007669"/>
    <property type="project" value="UniProtKB-EC"/>
</dbReference>
<evidence type="ECO:0000259" key="5">
    <source>
        <dbReference type="Pfam" id="PF21076"/>
    </source>
</evidence>
<dbReference type="EC" id="1.4.1.2" evidence="7"/>
<feature type="domain" description="NAD-glutamate dehydrogenase ACT2" evidence="5">
    <location>
        <begin position="406"/>
        <end position="494"/>
    </location>
</feature>
<comment type="caution">
    <text evidence="7">The sequence shown here is derived from an EMBL/GenBank/DDBJ whole genome shotgun (WGS) entry which is preliminary data.</text>
</comment>
<dbReference type="RefSeq" id="WP_123285906.1">
    <property type="nucleotide sequence ID" value="NZ_JACIJB010000003.1"/>
</dbReference>
<dbReference type="InterPro" id="IPR048381">
    <property type="entry name" value="GDH_C"/>
</dbReference>
<dbReference type="Pfam" id="PF05088">
    <property type="entry name" value="Bac_GDH_CD"/>
    <property type="match status" value="1"/>
</dbReference>
<dbReference type="Pfam" id="PF21073">
    <property type="entry name" value="GDH_HM1"/>
    <property type="match status" value="1"/>
</dbReference>
<dbReference type="InterPro" id="IPR049056">
    <property type="entry name" value="NAD_Glu_DH_HM3"/>
</dbReference>
<dbReference type="InterPro" id="IPR049058">
    <property type="entry name" value="NAD_Glu_DH_HM2"/>
</dbReference>
<dbReference type="InterPro" id="IPR049064">
    <property type="entry name" value="NAD_Glu_DH_ACT3"/>
</dbReference>
<dbReference type="InterPro" id="IPR028971">
    <property type="entry name" value="NAD-GDH_cat"/>
</dbReference>
<dbReference type="Pfam" id="PF21077">
    <property type="entry name" value="GDH_ACT3"/>
    <property type="match status" value="1"/>
</dbReference>
<dbReference type="InterPro" id="IPR046346">
    <property type="entry name" value="Aminoacid_DH-like_N_sf"/>
</dbReference>
<dbReference type="GO" id="GO:0004069">
    <property type="term" value="F:L-aspartate:2-oxoglutarate aminotransferase activity"/>
    <property type="evidence" value="ECO:0007669"/>
    <property type="project" value="InterPro"/>
</dbReference>
<dbReference type="SUPFAM" id="SSF51735">
    <property type="entry name" value="NAD(P)-binding Rossmann-fold domains"/>
    <property type="match status" value="1"/>
</dbReference>
<dbReference type="Pfam" id="PF21078">
    <property type="entry name" value="GDH_HM3"/>
    <property type="match status" value="1"/>
</dbReference>
<name>A0A7W9A3H4_9CAUL</name>
<feature type="domain" description="NAD-specific glutamate dehydrogenase C-terminal" evidence="3">
    <location>
        <begin position="1285"/>
        <end position="1628"/>
    </location>
</feature>
<dbReference type="Gene3D" id="3.40.50.720">
    <property type="entry name" value="NAD(P)-binding Rossmann-like Domain"/>
    <property type="match status" value="1"/>
</dbReference>
<evidence type="ECO:0000259" key="3">
    <source>
        <dbReference type="Pfam" id="PF21074"/>
    </source>
</evidence>
<dbReference type="GO" id="GO:0006538">
    <property type="term" value="P:L-glutamate catabolic process"/>
    <property type="evidence" value="ECO:0007669"/>
    <property type="project" value="InterPro"/>
</dbReference>
<evidence type="ECO:0000313" key="7">
    <source>
        <dbReference type="EMBL" id="MBB5660465.1"/>
    </source>
</evidence>
<dbReference type="PANTHER" id="PTHR43403:SF1">
    <property type="entry name" value="NAD-SPECIFIC GLUTAMATE DEHYDROGENASE"/>
    <property type="match status" value="1"/>
</dbReference>
<gene>
    <name evidence="7" type="ORF">FHS65_001210</name>
</gene>
<dbReference type="SUPFAM" id="SSF53223">
    <property type="entry name" value="Aminoacid dehydrogenase-like, N-terminal domain"/>
    <property type="match status" value="1"/>
</dbReference>
<dbReference type="InterPro" id="IPR036291">
    <property type="entry name" value="NAD(P)-bd_dom_sf"/>
</dbReference>
<dbReference type="Proteomes" id="UP000548978">
    <property type="component" value="Unassembled WGS sequence"/>
</dbReference>
<dbReference type="InterPro" id="IPR007780">
    <property type="entry name" value="NAD_Glu_DH_bac"/>
</dbReference>
<dbReference type="EMBL" id="JACIJB010000003">
    <property type="protein sequence ID" value="MBB5660465.1"/>
    <property type="molecule type" value="Genomic_DNA"/>
</dbReference>
<evidence type="ECO:0000259" key="6">
    <source>
        <dbReference type="Pfam" id="PF21077"/>
    </source>
</evidence>